<protein>
    <submittedName>
        <fullName evidence="2">Antilisterial bacteriocin subtilosin biosynthesis protein AlbE</fullName>
    </submittedName>
</protein>
<dbReference type="InterPro" id="IPR011249">
    <property type="entry name" value="Metalloenz_LuxS/M16"/>
</dbReference>
<feature type="domain" description="Peptidase M16 C-terminal" evidence="1">
    <location>
        <begin position="181"/>
        <end position="358"/>
    </location>
</feature>
<dbReference type="Proteomes" id="UP000270468">
    <property type="component" value="Unassembled WGS sequence"/>
</dbReference>
<dbReference type="OrthoDB" id="9762085at2"/>
<dbReference type="EMBL" id="UXAV01000042">
    <property type="protein sequence ID" value="VDC29691.1"/>
    <property type="molecule type" value="Genomic_DNA"/>
</dbReference>
<proteinExistence type="predicted"/>
<name>A0A3P5X3S9_9BACL</name>
<dbReference type="Pfam" id="PF05193">
    <property type="entry name" value="Peptidase_M16_C"/>
    <property type="match status" value="1"/>
</dbReference>
<evidence type="ECO:0000313" key="2">
    <source>
        <dbReference type="EMBL" id="VDC29691.1"/>
    </source>
</evidence>
<dbReference type="Gene3D" id="3.30.830.10">
    <property type="entry name" value="Metalloenzyme, LuxS/M16 peptidase-like"/>
    <property type="match status" value="2"/>
</dbReference>
<dbReference type="InterPro" id="IPR050361">
    <property type="entry name" value="MPP/UQCRC_Complex"/>
</dbReference>
<dbReference type="NCBIfam" id="NF047422">
    <property type="entry name" value="YfmF_fam"/>
    <property type="match status" value="1"/>
</dbReference>
<dbReference type="RefSeq" id="WP_124070865.1">
    <property type="nucleotide sequence ID" value="NZ_CBCRXF010000001.1"/>
</dbReference>
<accession>A0A3P5X3S9</accession>
<reference evidence="2 3" key="1">
    <citation type="submission" date="2018-11" db="EMBL/GenBank/DDBJ databases">
        <authorList>
            <person name="Criscuolo A."/>
        </authorList>
    </citation>
    <scope>NUCLEOTIDE SEQUENCE [LARGE SCALE GENOMIC DNA]</scope>
    <source>
        <strain evidence="2">ATB-66</strain>
    </source>
</reference>
<keyword evidence="3" id="KW-1185">Reference proteome</keyword>
<sequence length="424" mass="47913">MFRKVKLQEGVTLYIRKSEQFKTVNFSLKWKSKLEAKTAAARAVLANVLQDSNGRYRTQSDFRNALDELYGAVLYTDAGKRSNTHIVSLQAEWVNDAYISEDGVLDEVLGLLRTTIFEPNLVNGKFEESIVNREKRSVKERIRSVYDDKSRYAQKRMLELLRPNSAVSTSAYGTEEAIDALTPDTLFTTYEKMLAEDEINIYIVGDINEDSLIEKVTSLFPFASRTISERDPEVSDAKDGKEEVRHVREKQDMRQGKLHMGFSTPITFHHPDYAKMQVANGVFGGYAHSKLFMNVREKESMAYYASSSYSSHYGLVYVTAGIDAELEEKAVNLINEQLQVLQQGDITDLELEQTKALLGNGIKSAFDSARGQIEVYDQYKALDEDFTAEKLISGWDAVTKEDVQAMASEIVLEIVYLLSGKEAI</sequence>
<dbReference type="AlphaFoldDB" id="A0A3P5X3S9"/>
<organism evidence="2 3">
    <name type="scientific">Filibacter tadaridae</name>
    <dbReference type="NCBI Taxonomy" id="2483811"/>
    <lineage>
        <taxon>Bacteria</taxon>
        <taxon>Bacillati</taxon>
        <taxon>Bacillota</taxon>
        <taxon>Bacilli</taxon>
        <taxon>Bacillales</taxon>
        <taxon>Caryophanaceae</taxon>
        <taxon>Filibacter</taxon>
    </lineage>
</organism>
<dbReference type="SUPFAM" id="SSF63411">
    <property type="entry name" value="LuxS/MPP-like metallohydrolase"/>
    <property type="match status" value="2"/>
</dbReference>
<dbReference type="PANTHER" id="PTHR11851">
    <property type="entry name" value="METALLOPROTEASE"/>
    <property type="match status" value="1"/>
</dbReference>
<evidence type="ECO:0000313" key="3">
    <source>
        <dbReference type="Proteomes" id="UP000270468"/>
    </source>
</evidence>
<dbReference type="PANTHER" id="PTHR11851:SF186">
    <property type="entry name" value="INACTIVE METALLOPROTEASE YMFF-RELATED"/>
    <property type="match status" value="1"/>
</dbReference>
<gene>
    <name evidence="2" type="primary">albE</name>
    <name evidence="2" type="ORF">FILTAD_02246</name>
</gene>
<dbReference type="InterPro" id="IPR007863">
    <property type="entry name" value="Peptidase_M16_C"/>
</dbReference>
<dbReference type="GO" id="GO:0046872">
    <property type="term" value="F:metal ion binding"/>
    <property type="evidence" value="ECO:0007669"/>
    <property type="project" value="InterPro"/>
</dbReference>
<evidence type="ECO:0000259" key="1">
    <source>
        <dbReference type="Pfam" id="PF05193"/>
    </source>
</evidence>